<dbReference type="EMBL" id="JARQZJ010000013">
    <property type="protein sequence ID" value="KAK9872831.1"/>
    <property type="molecule type" value="Genomic_DNA"/>
</dbReference>
<gene>
    <name evidence="1" type="ORF">WA026_019616</name>
</gene>
<organism evidence="1 2">
    <name type="scientific">Henosepilachna vigintioctopunctata</name>
    <dbReference type="NCBI Taxonomy" id="420089"/>
    <lineage>
        <taxon>Eukaryota</taxon>
        <taxon>Metazoa</taxon>
        <taxon>Ecdysozoa</taxon>
        <taxon>Arthropoda</taxon>
        <taxon>Hexapoda</taxon>
        <taxon>Insecta</taxon>
        <taxon>Pterygota</taxon>
        <taxon>Neoptera</taxon>
        <taxon>Endopterygota</taxon>
        <taxon>Coleoptera</taxon>
        <taxon>Polyphaga</taxon>
        <taxon>Cucujiformia</taxon>
        <taxon>Coccinelloidea</taxon>
        <taxon>Coccinellidae</taxon>
        <taxon>Epilachninae</taxon>
        <taxon>Epilachnini</taxon>
        <taxon>Henosepilachna</taxon>
    </lineage>
</organism>
<dbReference type="PANTHER" id="PTHR33480:SF1">
    <property type="entry name" value="TYR RECOMBINASE DOMAIN-CONTAINING PROTEIN"/>
    <property type="match status" value="1"/>
</dbReference>
<proteinExistence type="predicted"/>
<sequence length="775" mass="89949">MKAHRLLEKKPTGARKARNLKIKKRAEEIAQIKSAVQRYKKKVQRMKKPPIITPNTKVNSLVSSVSAADKETIKKKLLLSEVVTQQLNENFSNLTTNQEKRVFRRVLGEKIVKKYDVLSKEMKIKPLITINKKSRLLDIKRSSRKNCEKLKTSIAKFMEDESSSRICAGKKDFLTKKGGKRNLLEFSSFFIASELTIGKINYGPQEILVEVLGDEIPNGCSEEANLKKGEQKKHCCFYCMKLVFKVYLHYLSVHKNEEEVQEISILSTKSKKRLLLLASLRKKGDFIFNSQLKTDSENQIVCKDSVGRIKNVCCTICKGYYSKYSIRHHIRNSHPEMRKLGQRTNIQSECSKMETNIHQIASKDLRNRIFPYMRDDVVSNIVRSDEAIVHYGNYLCRKYTEDHHASEIRAHIRNFGKLILAIKESDPNHQNLLDILNAKYVNLIIDAIERVAGKDPQTGLNRAPSTEKSLGTELKKLCKLLQMEYVKSDDKEKQKQMKNLLLVFDSEFHVTVNKIGTETQKINNRRKKTVLPKTEDIAEFRKYLKVRIIHFTREMNEKFSKISWTRLAEYTLVHLAVFNRKRPSETERLLIDEYLNYDIVGDDELRDDDLLSREQIKKWARIKFTEHHSQQTLKACVLIRRISEESGIKDSQLIRTRLLRQNLATETANENVDQRLESRVSDFMSHQRKIHEDYYVMTKKADDITKVSTLLKNFSSTPKTKQIVPHSSIELKRIDSASSTSDEESISDIELTQAELNYVLGKKKNRSSWSSEEKK</sequence>
<dbReference type="PANTHER" id="PTHR33480">
    <property type="entry name" value="SET DOMAIN-CONTAINING PROTEIN-RELATED"/>
    <property type="match status" value="1"/>
</dbReference>
<reference evidence="1 2" key="1">
    <citation type="submission" date="2023-03" db="EMBL/GenBank/DDBJ databases">
        <title>Genome insight into feeding habits of ladybird beetles.</title>
        <authorList>
            <person name="Li H.-S."/>
            <person name="Huang Y.-H."/>
            <person name="Pang H."/>
        </authorList>
    </citation>
    <scope>NUCLEOTIDE SEQUENCE [LARGE SCALE GENOMIC DNA]</scope>
    <source>
        <strain evidence="1">SYSU_2023b</strain>
        <tissue evidence="1">Whole body</tissue>
    </source>
</reference>
<dbReference type="AlphaFoldDB" id="A0AAW1TMW5"/>
<protein>
    <recommendedName>
        <fullName evidence="3">C2H2-type domain-containing protein</fullName>
    </recommendedName>
</protein>
<evidence type="ECO:0008006" key="3">
    <source>
        <dbReference type="Google" id="ProtNLM"/>
    </source>
</evidence>
<name>A0AAW1TMW5_9CUCU</name>
<keyword evidence="2" id="KW-1185">Reference proteome</keyword>
<dbReference type="Proteomes" id="UP001431783">
    <property type="component" value="Unassembled WGS sequence"/>
</dbReference>
<evidence type="ECO:0000313" key="1">
    <source>
        <dbReference type="EMBL" id="KAK9872831.1"/>
    </source>
</evidence>
<comment type="caution">
    <text evidence="1">The sequence shown here is derived from an EMBL/GenBank/DDBJ whole genome shotgun (WGS) entry which is preliminary data.</text>
</comment>
<accession>A0AAW1TMW5</accession>
<evidence type="ECO:0000313" key="2">
    <source>
        <dbReference type="Proteomes" id="UP001431783"/>
    </source>
</evidence>